<accession>A0A9P8YE46</accession>
<dbReference type="InterPro" id="IPR009571">
    <property type="entry name" value="SUR7/Rim9-like_fungi"/>
</dbReference>
<dbReference type="PANTHER" id="PTHR36414">
    <property type="entry name" value="PROTEIN SUR7"/>
    <property type="match status" value="1"/>
</dbReference>
<dbReference type="GO" id="GO:0031505">
    <property type="term" value="P:fungal-type cell wall organization"/>
    <property type="evidence" value="ECO:0007669"/>
    <property type="project" value="TreeGrafter"/>
</dbReference>
<evidence type="ECO:0000313" key="4">
    <source>
        <dbReference type="Proteomes" id="UP000756346"/>
    </source>
</evidence>
<keyword evidence="2" id="KW-0472">Membrane</keyword>
<feature type="transmembrane region" description="Helical" evidence="2">
    <location>
        <begin position="145"/>
        <end position="169"/>
    </location>
</feature>
<feature type="region of interest" description="Disordered" evidence="1">
    <location>
        <begin position="213"/>
        <end position="243"/>
    </location>
</feature>
<dbReference type="GO" id="GO:0006897">
    <property type="term" value="P:endocytosis"/>
    <property type="evidence" value="ECO:0007669"/>
    <property type="project" value="TreeGrafter"/>
</dbReference>
<dbReference type="OrthoDB" id="5419460at2759"/>
<proteinExistence type="predicted"/>
<keyword evidence="4" id="KW-1185">Reference proteome</keyword>
<evidence type="ECO:0000256" key="1">
    <source>
        <dbReference type="SAM" id="MobiDB-lite"/>
    </source>
</evidence>
<dbReference type="GO" id="GO:0045121">
    <property type="term" value="C:membrane raft"/>
    <property type="evidence" value="ECO:0007669"/>
    <property type="project" value="TreeGrafter"/>
</dbReference>
<gene>
    <name evidence="3" type="ORF">B0I36DRAFT_345359</name>
</gene>
<reference evidence="3" key="1">
    <citation type="journal article" date="2021" name="Nat. Commun.">
        <title>Genetic determinants of endophytism in the Arabidopsis root mycobiome.</title>
        <authorList>
            <person name="Mesny F."/>
            <person name="Miyauchi S."/>
            <person name="Thiergart T."/>
            <person name="Pickel B."/>
            <person name="Atanasova L."/>
            <person name="Karlsson M."/>
            <person name="Huettel B."/>
            <person name="Barry K.W."/>
            <person name="Haridas S."/>
            <person name="Chen C."/>
            <person name="Bauer D."/>
            <person name="Andreopoulos W."/>
            <person name="Pangilinan J."/>
            <person name="LaButti K."/>
            <person name="Riley R."/>
            <person name="Lipzen A."/>
            <person name="Clum A."/>
            <person name="Drula E."/>
            <person name="Henrissat B."/>
            <person name="Kohler A."/>
            <person name="Grigoriev I.V."/>
            <person name="Martin F.M."/>
            <person name="Hacquard S."/>
        </authorList>
    </citation>
    <scope>NUCLEOTIDE SEQUENCE</scope>
    <source>
        <strain evidence="3">MPI-CAGE-CH-0230</strain>
    </source>
</reference>
<keyword evidence="2" id="KW-1133">Transmembrane helix</keyword>
<name>A0A9P8YE46_9PEZI</name>
<feature type="transmembrane region" description="Helical" evidence="2">
    <location>
        <begin position="189"/>
        <end position="212"/>
    </location>
</feature>
<sequence length="243" mass="26176">MAANGIRAIVAMVLLAGAVVMTLFVFLAGVTNTIPFSNTYFLQSETQGITGARQVSQWAYFYICAPGNVDCSGAWPAPSVGWAWSSGAQGVPAELIGDYGNGTTSMYYYYMWRFGWVTYLIAFAFAVFALLGGFLACLGRLGAALSGLLAGFSLFFYTIAASLMTATFVKMRDVLQANGHPSSIGQYGFGFTWASFACVFLATIIFCIGVRGDGSSSMRRRKSTRSSRSRSSIGSRRVKDDYA</sequence>
<dbReference type="RefSeq" id="XP_046016328.1">
    <property type="nucleotide sequence ID" value="XM_046156350.1"/>
</dbReference>
<protein>
    <submittedName>
        <fullName evidence="3">Actin cortical patch SUR7/pH-response regulator pali</fullName>
    </submittedName>
</protein>
<evidence type="ECO:0000256" key="2">
    <source>
        <dbReference type="SAM" id="Phobius"/>
    </source>
</evidence>
<dbReference type="PANTHER" id="PTHR36414:SF1">
    <property type="entry name" value="PROTEIN SUR7"/>
    <property type="match status" value="1"/>
</dbReference>
<organism evidence="3 4">
    <name type="scientific">Microdochium trichocladiopsis</name>
    <dbReference type="NCBI Taxonomy" id="1682393"/>
    <lineage>
        <taxon>Eukaryota</taxon>
        <taxon>Fungi</taxon>
        <taxon>Dikarya</taxon>
        <taxon>Ascomycota</taxon>
        <taxon>Pezizomycotina</taxon>
        <taxon>Sordariomycetes</taxon>
        <taxon>Xylariomycetidae</taxon>
        <taxon>Xylariales</taxon>
        <taxon>Microdochiaceae</taxon>
        <taxon>Microdochium</taxon>
    </lineage>
</organism>
<dbReference type="GO" id="GO:0032185">
    <property type="term" value="P:septin cytoskeleton organization"/>
    <property type="evidence" value="ECO:0007669"/>
    <property type="project" value="TreeGrafter"/>
</dbReference>
<feature type="transmembrane region" description="Helical" evidence="2">
    <location>
        <begin position="9"/>
        <end position="30"/>
    </location>
</feature>
<dbReference type="GO" id="GO:0005938">
    <property type="term" value="C:cell cortex"/>
    <property type="evidence" value="ECO:0007669"/>
    <property type="project" value="TreeGrafter"/>
</dbReference>
<keyword evidence="2" id="KW-0812">Transmembrane</keyword>
<dbReference type="EMBL" id="JAGTJQ010000002">
    <property type="protein sequence ID" value="KAH7037207.1"/>
    <property type="molecule type" value="Genomic_DNA"/>
</dbReference>
<comment type="caution">
    <text evidence="3">The sequence shown here is derived from an EMBL/GenBank/DDBJ whole genome shotgun (WGS) entry which is preliminary data.</text>
</comment>
<feature type="transmembrane region" description="Helical" evidence="2">
    <location>
        <begin position="116"/>
        <end position="138"/>
    </location>
</feature>
<dbReference type="Proteomes" id="UP000756346">
    <property type="component" value="Unassembled WGS sequence"/>
</dbReference>
<feature type="compositionally biased region" description="Basic residues" evidence="1">
    <location>
        <begin position="218"/>
        <end position="228"/>
    </location>
</feature>
<dbReference type="GO" id="GO:0005886">
    <property type="term" value="C:plasma membrane"/>
    <property type="evidence" value="ECO:0007669"/>
    <property type="project" value="InterPro"/>
</dbReference>
<evidence type="ECO:0000313" key="3">
    <source>
        <dbReference type="EMBL" id="KAH7037207.1"/>
    </source>
</evidence>
<dbReference type="GeneID" id="70185896"/>
<dbReference type="Pfam" id="PF06687">
    <property type="entry name" value="SUR7"/>
    <property type="match status" value="1"/>
</dbReference>
<dbReference type="AlphaFoldDB" id="A0A9P8YE46"/>
<dbReference type="GO" id="GO:0030866">
    <property type="term" value="P:cortical actin cytoskeleton organization"/>
    <property type="evidence" value="ECO:0007669"/>
    <property type="project" value="TreeGrafter"/>
</dbReference>